<proteinExistence type="predicted"/>
<gene>
    <name evidence="1" type="ORF">CPB83DRAFT_846269</name>
</gene>
<keyword evidence="2" id="KW-1185">Reference proteome</keyword>
<dbReference type="AlphaFoldDB" id="A0A9P6EQB7"/>
<dbReference type="Proteomes" id="UP000807306">
    <property type="component" value="Unassembled WGS sequence"/>
</dbReference>
<sequence>MLLCTFYQQCAGAEHLTCYKRASGTVTLAPQPKLFSTQSSQPLSSNQTTYHFGSIIMSVTALNNIDRALNDLSMYLRSASNQGRDNLRDMIDLIFEVDFLGRTEDDPMLMPRAPTASTVTGDEHGRSYQYPVSHFVQPAEGGLSTQEHFRDVRTQMWFAASAPSKATAEDVSFPLANPTSQFACFYLRPHSKECGCRLPECMYGRNNSAFGRGQERSREVKREQ</sequence>
<name>A0A9P6EQB7_9AGAR</name>
<accession>A0A9P6EQB7</accession>
<reference evidence="1" key="1">
    <citation type="submission" date="2020-11" db="EMBL/GenBank/DDBJ databases">
        <authorList>
            <consortium name="DOE Joint Genome Institute"/>
            <person name="Ahrendt S."/>
            <person name="Riley R."/>
            <person name="Andreopoulos W."/>
            <person name="Labutti K."/>
            <person name="Pangilinan J."/>
            <person name="Ruiz-Duenas F.J."/>
            <person name="Barrasa J.M."/>
            <person name="Sanchez-Garcia M."/>
            <person name="Camarero S."/>
            <person name="Miyauchi S."/>
            <person name="Serrano A."/>
            <person name="Linde D."/>
            <person name="Babiker R."/>
            <person name="Drula E."/>
            <person name="Ayuso-Fernandez I."/>
            <person name="Pacheco R."/>
            <person name="Padilla G."/>
            <person name="Ferreira P."/>
            <person name="Barriuso J."/>
            <person name="Kellner H."/>
            <person name="Castanera R."/>
            <person name="Alfaro M."/>
            <person name="Ramirez L."/>
            <person name="Pisabarro A.G."/>
            <person name="Kuo A."/>
            <person name="Tritt A."/>
            <person name="Lipzen A."/>
            <person name="He G."/>
            <person name="Yan M."/>
            <person name="Ng V."/>
            <person name="Cullen D."/>
            <person name="Martin F."/>
            <person name="Rosso M.-N."/>
            <person name="Henrissat B."/>
            <person name="Hibbett D."/>
            <person name="Martinez A.T."/>
            <person name="Grigoriev I.V."/>
        </authorList>
    </citation>
    <scope>NUCLEOTIDE SEQUENCE</scope>
    <source>
        <strain evidence="1">CBS 506.95</strain>
    </source>
</reference>
<organism evidence="1 2">
    <name type="scientific">Crepidotus variabilis</name>
    <dbReference type="NCBI Taxonomy" id="179855"/>
    <lineage>
        <taxon>Eukaryota</taxon>
        <taxon>Fungi</taxon>
        <taxon>Dikarya</taxon>
        <taxon>Basidiomycota</taxon>
        <taxon>Agaricomycotina</taxon>
        <taxon>Agaricomycetes</taxon>
        <taxon>Agaricomycetidae</taxon>
        <taxon>Agaricales</taxon>
        <taxon>Agaricineae</taxon>
        <taxon>Crepidotaceae</taxon>
        <taxon>Crepidotus</taxon>
    </lineage>
</organism>
<comment type="caution">
    <text evidence="1">The sequence shown here is derived from an EMBL/GenBank/DDBJ whole genome shotgun (WGS) entry which is preliminary data.</text>
</comment>
<evidence type="ECO:0000313" key="2">
    <source>
        <dbReference type="Proteomes" id="UP000807306"/>
    </source>
</evidence>
<evidence type="ECO:0000313" key="1">
    <source>
        <dbReference type="EMBL" id="KAF9532734.1"/>
    </source>
</evidence>
<protein>
    <submittedName>
        <fullName evidence="1">Uncharacterized protein</fullName>
    </submittedName>
</protein>
<dbReference type="EMBL" id="MU157830">
    <property type="protein sequence ID" value="KAF9532734.1"/>
    <property type="molecule type" value="Genomic_DNA"/>
</dbReference>